<organism evidence="3 4">
    <name type="scientific">Alkalihalophilus pseudofirmus</name>
    <name type="common">Bacillus pseudofirmus</name>
    <dbReference type="NCBI Taxonomy" id="79885"/>
    <lineage>
        <taxon>Bacteria</taxon>
        <taxon>Bacillati</taxon>
        <taxon>Bacillota</taxon>
        <taxon>Bacilli</taxon>
        <taxon>Bacillales</taxon>
        <taxon>Bacillaceae</taxon>
        <taxon>Alkalihalophilus</taxon>
    </lineage>
</organism>
<dbReference type="RefSeq" id="WP_323467497.1">
    <property type="nucleotide sequence ID" value="NZ_CP144224.1"/>
</dbReference>
<evidence type="ECO:0000259" key="2">
    <source>
        <dbReference type="Pfam" id="PF07670"/>
    </source>
</evidence>
<feature type="transmembrane region" description="Helical" evidence="1">
    <location>
        <begin position="370"/>
        <end position="389"/>
    </location>
</feature>
<dbReference type="InterPro" id="IPR011642">
    <property type="entry name" value="Gate_dom"/>
</dbReference>
<dbReference type="Proteomes" id="UP001285636">
    <property type="component" value="Unassembled WGS sequence"/>
</dbReference>
<reference evidence="3" key="1">
    <citation type="submission" date="2023-10" db="EMBL/GenBank/DDBJ databases">
        <title>Screening of Alkalihalophilus pseudofirmusBZ-TG-HK211 and Its Alleviation of Salt Stress on Rapeseed Growth.</title>
        <authorList>
            <person name="Zhao B."/>
            <person name="Guo T."/>
        </authorList>
    </citation>
    <scope>NUCLEOTIDE SEQUENCE</scope>
    <source>
        <strain evidence="3">BZ-TG-HK211</strain>
    </source>
</reference>
<feature type="domain" description="Nucleoside transporter/FeoB GTPase Gate" evidence="2">
    <location>
        <begin position="143"/>
        <end position="239"/>
    </location>
</feature>
<dbReference type="Pfam" id="PF07670">
    <property type="entry name" value="Gate"/>
    <property type="match status" value="1"/>
</dbReference>
<evidence type="ECO:0000313" key="3">
    <source>
        <dbReference type="EMBL" id="MDV2886974.1"/>
    </source>
</evidence>
<name>A0AAJ2NRA5_ALKPS</name>
<keyword evidence="1" id="KW-1133">Transmembrane helix</keyword>
<dbReference type="EMBL" id="JAWJAY010000006">
    <property type="protein sequence ID" value="MDV2886974.1"/>
    <property type="molecule type" value="Genomic_DNA"/>
</dbReference>
<proteinExistence type="predicted"/>
<feature type="transmembrane region" description="Helical" evidence="1">
    <location>
        <begin position="401"/>
        <end position="422"/>
    </location>
</feature>
<feature type="transmembrane region" description="Helical" evidence="1">
    <location>
        <begin position="139"/>
        <end position="162"/>
    </location>
</feature>
<feature type="transmembrane region" description="Helical" evidence="1">
    <location>
        <begin position="18"/>
        <end position="38"/>
    </location>
</feature>
<feature type="transmembrane region" description="Helical" evidence="1">
    <location>
        <begin position="95"/>
        <end position="119"/>
    </location>
</feature>
<comment type="caution">
    <text evidence="3">The sequence shown here is derived from an EMBL/GenBank/DDBJ whole genome shotgun (WGS) entry which is preliminary data.</text>
</comment>
<keyword evidence="1" id="KW-0472">Membrane</keyword>
<dbReference type="AlphaFoldDB" id="A0AAJ2NRA5"/>
<gene>
    <name evidence="3" type="ORF">RYX45_17400</name>
</gene>
<feature type="transmembrane region" description="Helical" evidence="1">
    <location>
        <begin position="327"/>
        <end position="350"/>
    </location>
</feature>
<sequence length="456" mass="50047">MDSSNQAERKKRFTAKHYLAFILPSLIGILLFMTPIVIDGDITIPVAFLAGIVEGAFADVLPLAMTILLVLSVIMTVFVVAAKPAFAKKSELVEALFDVGWTWTIIRVFGVLFAVLTLMEWGPEFIWSEDTGGLLLFELIPILFSVFLFAGFFLPLLMNFGLMELVGSILNRIMRPLFTLPGRSSIDCMASWMGDGTIGVLLTNKQYEDGYYTKREAAVIGTTFSVVSITFSIVILSYMNLEHLFLPYYGTIVLAGFVAAIILPRIPPLSRKADTYITDKKYDAKEERQSIGASFKSGLRQALERATTNNGFTANVKGGMKNVLDMWLGVIPVVMALGTAALVVAEYTPVFEWLGAPFIPLLQIMQVPEAAAAAQTMVIGFADMFLPAIIGSGIENEMTRFIIACVSVTQLIYMSEIGGLLLASKLPVSFTDLVIIFIERTLITLPVVVLMAHLIF</sequence>
<feature type="transmembrane region" description="Helical" evidence="1">
    <location>
        <begin position="434"/>
        <end position="455"/>
    </location>
</feature>
<feature type="transmembrane region" description="Helical" evidence="1">
    <location>
        <begin position="63"/>
        <end position="83"/>
    </location>
</feature>
<keyword evidence="1" id="KW-0812">Transmembrane</keyword>
<protein>
    <submittedName>
        <fullName evidence="3">YjiH family protein</fullName>
    </submittedName>
</protein>
<evidence type="ECO:0000256" key="1">
    <source>
        <dbReference type="SAM" id="Phobius"/>
    </source>
</evidence>
<evidence type="ECO:0000313" key="4">
    <source>
        <dbReference type="Proteomes" id="UP001285636"/>
    </source>
</evidence>
<feature type="transmembrane region" description="Helical" evidence="1">
    <location>
        <begin position="217"/>
        <end position="239"/>
    </location>
</feature>
<accession>A0AAJ2NRA5</accession>
<feature type="transmembrane region" description="Helical" evidence="1">
    <location>
        <begin position="245"/>
        <end position="263"/>
    </location>
</feature>